<keyword evidence="1" id="KW-1133">Transmembrane helix</keyword>
<keyword evidence="3" id="KW-1185">Reference proteome</keyword>
<feature type="transmembrane region" description="Helical" evidence="1">
    <location>
        <begin position="62"/>
        <end position="83"/>
    </location>
</feature>
<evidence type="ECO:0000313" key="3">
    <source>
        <dbReference type="Proteomes" id="UP000465609"/>
    </source>
</evidence>
<gene>
    <name evidence="2" type="ORF">MAUB_45270</name>
</gene>
<feature type="transmembrane region" description="Helical" evidence="1">
    <location>
        <begin position="39"/>
        <end position="56"/>
    </location>
</feature>
<accession>A0ABN5Z0Q5</accession>
<keyword evidence="1" id="KW-0472">Membrane</keyword>
<reference evidence="2 3" key="1">
    <citation type="journal article" date="2019" name="Emerg. Microbes Infect.">
        <title>Comprehensive subspecies identification of 175 nontuberculous mycobacteria species based on 7547 genomic profiles.</title>
        <authorList>
            <person name="Matsumoto Y."/>
            <person name="Kinjo T."/>
            <person name="Motooka D."/>
            <person name="Nabeya D."/>
            <person name="Jung N."/>
            <person name="Uechi K."/>
            <person name="Horii T."/>
            <person name="Iida T."/>
            <person name="Fujita J."/>
            <person name="Nakamura S."/>
        </authorList>
    </citation>
    <scope>NUCLEOTIDE SEQUENCE [LARGE SCALE GENOMIC DNA]</scope>
    <source>
        <strain evidence="2 3">JCM 15296</strain>
    </source>
</reference>
<evidence type="ECO:0008006" key="4">
    <source>
        <dbReference type="Google" id="ProtNLM"/>
    </source>
</evidence>
<organism evidence="2 3">
    <name type="scientific">Mycolicibacterium aubagnense</name>
    <dbReference type="NCBI Taxonomy" id="319707"/>
    <lineage>
        <taxon>Bacteria</taxon>
        <taxon>Bacillati</taxon>
        <taxon>Actinomycetota</taxon>
        <taxon>Actinomycetes</taxon>
        <taxon>Mycobacteriales</taxon>
        <taxon>Mycobacteriaceae</taxon>
        <taxon>Mycolicibacterium</taxon>
    </lineage>
</organism>
<keyword evidence="1" id="KW-0812">Transmembrane</keyword>
<dbReference type="Proteomes" id="UP000465609">
    <property type="component" value="Chromosome"/>
</dbReference>
<name>A0ABN5Z0Q5_9MYCO</name>
<evidence type="ECO:0000256" key="1">
    <source>
        <dbReference type="SAM" id="Phobius"/>
    </source>
</evidence>
<sequence>MTMPPPGPQTPPVHHVWTAGPSDRRHFTWLSTRQALTRWQLWLILVVAIGFAAAGAGSVPTAIGVAIVVLPMFFAVIAAITWYRVYRALGHTMFPGAQWASGFNDYGFMLATPGGTVTLGWPSVTAVRPGAELVAFHTKTGRVGIPSALVPPPAVDYARTQIARQQR</sequence>
<proteinExistence type="predicted"/>
<dbReference type="RefSeq" id="WP_138229043.1">
    <property type="nucleotide sequence ID" value="NZ_AP022577.1"/>
</dbReference>
<protein>
    <recommendedName>
        <fullName evidence="4">DUF304 domain-containing protein</fullName>
    </recommendedName>
</protein>
<dbReference type="EMBL" id="AP022577">
    <property type="protein sequence ID" value="BBX86654.1"/>
    <property type="molecule type" value="Genomic_DNA"/>
</dbReference>
<evidence type="ECO:0000313" key="2">
    <source>
        <dbReference type="EMBL" id="BBX86654.1"/>
    </source>
</evidence>